<dbReference type="STRING" id="320771.Cflav_PD0817"/>
<dbReference type="Pfam" id="PF13517">
    <property type="entry name" value="FG-GAP_3"/>
    <property type="match status" value="2"/>
</dbReference>
<organism evidence="3 4">
    <name type="scientific">Pedosphaera parvula (strain Ellin514)</name>
    <dbReference type="NCBI Taxonomy" id="320771"/>
    <lineage>
        <taxon>Bacteria</taxon>
        <taxon>Pseudomonadati</taxon>
        <taxon>Verrucomicrobiota</taxon>
        <taxon>Pedosphaerae</taxon>
        <taxon>Pedosphaerales</taxon>
        <taxon>Pedosphaeraceae</taxon>
        <taxon>Pedosphaera</taxon>
    </lineage>
</organism>
<evidence type="ECO:0000256" key="1">
    <source>
        <dbReference type="ARBA" id="ARBA00022729"/>
    </source>
</evidence>
<keyword evidence="4" id="KW-1185">Reference proteome</keyword>
<dbReference type="Pfam" id="PF01839">
    <property type="entry name" value="FG-GAP"/>
    <property type="match status" value="1"/>
</dbReference>
<dbReference type="PANTHER" id="PTHR46580">
    <property type="entry name" value="SENSOR KINASE-RELATED"/>
    <property type="match status" value="1"/>
</dbReference>
<dbReference type="Proteomes" id="UP000003688">
    <property type="component" value="Unassembled WGS sequence"/>
</dbReference>
<proteinExistence type="predicted"/>
<reference evidence="3 4" key="1">
    <citation type="journal article" date="2011" name="J. Bacteriol.">
        <title>Genome sequence of 'Pedosphaera parvula' Ellin514, an aerobic Verrucomicrobial isolate from pasture soil.</title>
        <authorList>
            <person name="Kant R."/>
            <person name="van Passel M.W."/>
            <person name="Sangwan P."/>
            <person name="Palva A."/>
            <person name="Lucas S."/>
            <person name="Copeland A."/>
            <person name="Lapidus A."/>
            <person name="Glavina Del Rio T."/>
            <person name="Dalin E."/>
            <person name="Tice H."/>
            <person name="Bruce D."/>
            <person name="Goodwin L."/>
            <person name="Pitluck S."/>
            <person name="Chertkov O."/>
            <person name="Larimer F.W."/>
            <person name="Land M.L."/>
            <person name="Hauser L."/>
            <person name="Brettin T.S."/>
            <person name="Detter J.C."/>
            <person name="Han S."/>
            <person name="de Vos W.M."/>
            <person name="Janssen P.H."/>
            <person name="Smidt H."/>
        </authorList>
    </citation>
    <scope>NUCLEOTIDE SEQUENCE [LARGE SCALE GENOMIC DNA]</scope>
    <source>
        <strain evidence="3 4">Ellin514</strain>
    </source>
</reference>
<accession>B9XQQ3</accession>
<dbReference type="Gene3D" id="2.30.30.100">
    <property type="match status" value="2"/>
</dbReference>
<protein>
    <submittedName>
        <fullName evidence="3">FG-GAP repeat protein</fullName>
    </submittedName>
</protein>
<dbReference type="InterPro" id="IPR013517">
    <property type="entry name" value="FG-GAP"/>
</dbReference>
<evidence type="ECO:0000313" key="4">
    <source>
        <dbReference type="Proteomes" id="UP000003688"/>
    </source>
</evidence>
<dbReference type="EMBL" id="ABOX02000056">
    <property type="protein sequence ID" value="EEF57835.1"/>
    <property type="molecule type" value="Genomic_DNA"/>
</dbReference>
<feature type="chain" id="PRO_5002893383" evidence="2">
    <location>
        <begin position="28"/>
        <end position="677"/>
    </location>
</feature>
<dbReference type="RefSeq" id="WP_007418139.1">
    <property type="nucleotide sequence ID" value="NZ_ABOX02000056.1"/>
</dbReference>
<dbReference type="OrthoDB" id="9816589at2"/>
<dbReference type="AlphaFoldDB" id="B9XQQ3"/>
<name>B9XQQ3_PEDPL</name>
<feature type="signal peptide" evidence="2">
    <location>
        <begin position="1"/>
        <end position="27"/>
    </location>
</feature>
<evidence type="ECO:0000313" key="3">
    <source>
        <dbReference type="EMBL" id="EEF57835.1"/>
    </source>
</evidence>
<dbReference type="Gene3D" id="2.130.10.130">
    <property type="entry name" value="Integrin alpha, N-terminal"/>
    <property type="match status" value="1"/>
</dbReference>
<sequence precursor="true">MKILWGRATVLATALALFLGADTGLQAQGTAFTYQGRLNLNGSPASGTYDFQFILFNVNQFGFPAAPILTNTSVAVNNGLFTSLLDFGGGIFTGSNYWLEIGVRTNGAGAFSTLAPRQVLTPSPYAVFANTASNLSGVLPTAQLSGTFPASQLSGTVPLGQLPAALVTNNASSVNLNGSFAGNGGALTNLQIAALNPPGTFSLLPLYFAPAISYGVGFAPSHVAVADVNNDGKLDLISANLNSSTLTILTNNGSGGFGSNATLNTGNSPNFVVAITNVDGLGHMALVSANNGANTLTVLTNNSSGVFGFNATLPVGTQPECVLVVTNFDNHGHLALVSANSGANTLTVLTNNGSGVFTFSATLNVGNLPWSVITADVNGDGKPDLITANLFGASLTILTNNGSGTFGSNATVSAGDQTYSVAAGDINGDGKVDLICTEYNSAALTILTNNGSGQFVFNATVPAGSGPTYVVTADINGDGKTDLVSANYGASTVSVLTNNGSGVFGSLATLNALAHLQSVSAADLNGDGKVDLVTANYSGSTTLSVLLALPAPVPALSINGGINSPMWRLTSVISGQGALPLTGNFTSGGGTLMIFVSGSGYSPSAGALIGMDIVLDGNPIDSCFIFANPAVTHLAFVPITVRAGALAGAHTIKLVPRAGTTTDGTDYFRVTVQELPF</sequence>
<evidence type="ECO:0000256" key="2">
    <source>
        <dbReference type="SAM" id="SignalP"/>
    </source>
</evidence>
<keyword evidence="1 2" id="KW-0732">Signal</keyword>
<comment type="caution">
    <text evidence="3">The sequence shown here is derived from an EMBL/GenBank/DDBJ whole genome shotgun (WGS) entry which is preliminary data.</text>
</comment>
<gene>
    <name evidence="3" type="ORF">Cflav_PD0817</name>
</gene>
<dbReference type="InterPro" id="IPR028994">
    <property type="entry name" value="Integrin_alpha_N"/>
</dbReference>
<dbReference type="SUPFAM" id="SSF69318">
    <property type="entry name" value="Integrin alpha N-terminal domain"/>
    <property type="match status" value="2"/>
</dbReference>